<dbReference type="AlphaFoldDB" id="A0A9N9BMZ5"/>
<evidence type="ECO:0000313" key="1">
    <source>
        <dbReference type="EMBL" id="CAG8571621.1"/>
    </source>
</evidence>
<protein>
    <submittedName>
        <fullName evidence="1">8063_t:CDS:1</fullName>
    </submittedName>
</protein>
<keyword evidence="2" id="KW-1185">Reference proteome</keyword>
<dbReference type="Proteomes" id="UP000789375">
    <property type="component" value="Unassembled WGS sequence"/>
</dbReference>
<name>A0A9N9BMZ5_FUNMO</name>
<gene>
    <name evidence="1" type="ORF">FMOSSE_LOCUS7483</name>
</gene>
<reference evidence="1" key="1">
    <citation type="submission" date="2021-06" db="EMBL/GenBank/DDBJ databases">
        <authorList>
            <person name="Kallberg Y."/>
            <person name="Tangrot J."/>
            <person name="Rosling A."/>
        </authorList>
    </citation>
    <scope>NUCLEOTIDE SEQUENCE</scope>
    <source>
        <strain evidence="1">87-6 pot B 2015</strain>
    </source>
</reference>
<evidence type="ECO:0000313" key="2">
    <source>
        <dbReference type="Proteomes" id="UP000789375"/>
    </source>
</evidence>
<organism evidence="1 2">
    <name type="scientific">Funneliformis mosseae</name>
    <name type="common">Endomycorrhizal fungus</name>
    <name type="synonym">Glomus mosseae</name>
    <dbReference type="NCBI Taxonomy" id="27381"/>
    <lineage>
        <taxon>Eukaryota</taxon>
        <taxon>Fungi</taxon>
        <taxon>Fungi incertae sedis</taxon>
        <taxon>Mucoromycota</taxon>
        <taxon>Glomeromycotina</taxon>
        <taxon>Glomeromycetes</taxon>
        <taxon>Glomerales</taxon>
        <taxon>Glomeraceae</taxon>
        <taxon>Funneliformis</taxon>
    </lineage>
</organism>
<proteinExistence type="predicted"/>
<dbReference type="CDD" id="cd00105">
    <property type="entry name" value="KH-I"/>
    <property type="match status" value="1"/>
</dbReference>
<dbReference type="EMBL" id="CAJVPP010001757">
    <property type="protein sequence ID" value="CAG8571621.1"/>
    <property type="molecule type" value="Genomic_DNA"/>
</dbReference>
<sequence>MDSFNLPSHGKKTSPVLGKLQSFEDKSGARIDVILNIVGDPDQREKALTLIKEAAENASFIPRYGNFILPESNLNTKFEFVRFDELDRYFIKLEKSKEGELERKLDELQIAQTNTPLSHFTSIDNLTSCLNQLLSKPSNNDKYILKPRIFFGKCLFFEIKNPEKPFTLQEWLNFQLLPRTRRMDNDRIGSSEFNQDVPTFLENFEKLRYNFEFKEDEKRVAKGDVQGTSYIYYDVESNVKRKLKLRWNVDEKKWEISKHIRNYNRLANFDFISGSKTPDFRLSAKTHFEILPKNFQTEWFENIQTDIPGLWYKKIDKNIKNVVVRQVIEKRRFSNKCYKLTFSTIRQENKMGTVNQKFITLKHHSWSQDEIDLNNNEHFNNVVNAIHFAKEILSQM</sequence>
<accession>A0A9N9BMZ5</accession>
<comment type="caution">
    <text evidence="1">The sequence shown here is derived from an EMBL/GenBank/DDBJ whole genome shotgun (WGS) entry which is preliminary data.</text>
</comment>